<keyword evidence="3" id="KW-0680">Restriction system</keyword>
<dbReference type="InterPro" id="IPR029063">
    <property type="entry name" value="SAM-dependent_MTases_sf"/>
</dbReference>
<sequence length="335" mass="36428">MRAFYNEIDAYCCDWLSNLMDAGHITPGVICDKSIEDVFPDELRGFDRCHFFAGIGVWDYALNLAGWGERPVWTGSAPCQPFSAAGKGLGFADERHLWPAWHHLISECRPPVIFGEQVASKDVDPWIDLVFDDLEAMEYACAANPFPSAGLGAPHIRDRTFFVAHAHDARSQGRHGVRERSIERIARTSGVAGIVADASITGRGRPRRDATNSAETVRQGQAQSGRCGTTSGVANANVDRQPARGLSVRPRAERQDALLESGRNADRLPGPTNGFWRVADWLLCRDGKWRPVEPGTFPLAHGAPARVGRLRAYGNAINAEAAAAFIAAADEALTA</sequence>
<dbReference type="AlphaFoldDB" id="A0A1H7U670"/>
<dbReference type="GO" id="GO:0003886">
    <property type="term" value="F:DNA (cytosine-5-)-methyltransferase activity"/>
    <property type="evidence" value="ECO:0007669"/>
    <property type="project" value="UniProtKB-EC"/>
</dbReference>
<evidence type="ECO:0000256" key="2">
    <source>
        <dbReference type="ARBA" id="ARBA00022679"/>
    </source>
</evidence>
<dbReference type="GO" id="GO:0009307">
    <property type="term" value="P:DNA restriction-modification system"/>
    <property type="evidence" value="ECO:0007669"/>
    <property type="project" value="UniProtKB-KW"/>
</dbReference>
<feature type="compositionally biased region" description="Polar residues" evidence="5">
    <location>
        <begin position="211"/>
        <end position="234"/>
    </location>
</feature>
<dbReference type="Proteomes" id="UP000199120">
    <property type="component" value="Unassembled WGS sequence"/>
</dbReference>
<evidence type="ECO:0000256" key="5">
    <source>
        <dbReference type="SAM" id="MobiDB-lite"/>
    </source>
</evidence>
<proteinExistence type="predicted"/>
<dbReference type="EMBL" id="FOAJ01000018">
    <property type="protein sequence ID" value="SEL92570.1"/>
    <property type="molecule type" value="Genomic_DNA"/>
</dbReference>
<keyword evidence="7" id="KW-1185">Reference proteome</keyword>
<organism evidence="6 7">
    <name type="scientific">Paraburkholderia caballeronis</name>
    <dbReference type="NCBI Taxonomy" id="416943"/>
    <lineage>
        <taxon>Bacteria</taxon>
        <taxon>Pseudomonadati</taxon>
        <taxon>Pseudomonadota</taxon>
        <taxon>Betaproteobacteria</taxon>
        <taxon>Burkholderiales</taxon>
        <taxon>Burkholderiaceae</taxon>
        <taxon>Paraburkholderia</taxon>
    </lineage>
</organism>
<dbReference type="STRING" id="416943.SAMN05445871_2452"/>
<dbReference type="Pfam" id="PF00145">
    <property type="entry name" value="DNA_methylase"/>
    <property type="match status" value="1"/>
</dbReference>
<protein>
    <submittedName>
        <fullName evidence="6">DNA (Cytosine-5)-methyltransferase 1</fullName>
    </submittedName>
</protein>
<evidence type="ECO:0000256" key="1">
    <source>
        <dbReference type="ARBA" id="ARBA00022603"/>
    </source>
</evidence>
<keyword evidence="2 6" id="KW-0808">Transferase</keyword>
<gene>
    <name evidence="6" type="ORF">SAMN05192542_1184</name>
</gene>
<feature type="region of interest" description="Disordered" evidence="5">
    <location>
        <begin position="199"/>
        <end position="235"/>
    </location>
</feature>
<evidence type="ECO:0000313" key="6">
    <source>
        <dbReference type="EMBL" id="SEL92570.1"/>
    </source>
</evidence>
<evidence type="ECO:0000256" key="3">
    <source>
        <dbReference type="ARBA" id="ARBA00022747"/>
    </source>
</evidence>
<comment type="catalytic activity">
    <reaction evidence="4">
        <text>a 2'-deoxycytidine in DNA + S-adenosyl-L-methionine = a 5-methyl-2'-deoxycytidine in DNA + S-adenosyl-L-homocysteine + H(+)</text>
        <dbReference type="Rhea" id="RHEA:13681"/>
        <dbReference type="Rhea" id="RHEA-COMP:11369"/>
        <dbReference type="Rhea" id="RHEA-COMP:11370"/>
        <dbReference type="ChEBI" id="CHEBI:15378"/>
        <dbReference type="ChEBI" id="CHEBI:57856"/>
        <dbReference type="ChEBI" id="CHEBI:59789"/>
        <dbReference type="ChEBI" id="CHEBI:85452"/>
        <dbReference type="ChEBI" id="CHEBI:85454"/>
        <dbReference type="EC" id="2.1.1.37"/>
    </reaction>
</comment>
<dbReference type="OrthoDB" id="9813719at2"/>
<accession>A0A1H7U670</accession>
<evidence type="ECO:0000313" key="7">
    <source>
        <dbReference type="Proteomes" id="UP000199120"/>
    </source>
</evidence>
<dbReference type="InterPro" id="IPR001525">
    <property type="entry name" value="C5_MeTfrase"/>
</dbReference>
<keyword evidence="1 6" id="KW-0489">Methyltransferase</keyword>
<evidence type="ECO:0000256" key="4">
    <source>
        <dbReference type="ARBA" id="ARBA00047422"/>
    </source>
</evidence>
<dbReference type="Gene3D" id="3.40.50.150">
    <property type="entry name" value="Vaccinia Virus protein VP39"/>
    <property type="match status" value="1"/>
</dbReference>
<reference evidence="7" key="1">
    <citation type="submission" date="2016-10" db="EMBL/GenBank/DDBJ databases">
        <authorList>
            <person name="Varghese N."/>
            <person name="Submissions S."/>
        </authorList>
    </citation>
    <scope>NUCLEOTIDE SEQUENCE [LARGE SCALE GENOMIC DNA]</scope>
    <source>
        <strain evidence="7">LMG 26416</strain>
    </source>
</reference>
<dbReference type="SUPFAM" id="SSF53335">
    <property type="entry name" value="S-adenosyl-L-methionine-dependent methyltransferases"/>
    <property type="match status" value="1"/>
</dbReference>
<dbReference type="GO" id="GO:0032259">
    <property type="term" value="P:methylation"/>
    <property type="evidence" value="ECO:0007669"/>
    <property type="project" value="UniProtKB-KW"/>
</dbReference>
<name>A0A1H7U670_9BURK</name>
<dbReference type="RefSeq" id="WP_090545181.1">
    <property type="nucleotide sequence ID" value="NZ_FNSR01000001.1"/>
</dbReference>